<evidence type="ECO:0000259" key="2">
    <source>
        <dbReference type="PROSITE" id="PS51671"/>
    </source>
</evidence>
<name>I0YIS6_COCSC</name>
<evidence type="ECO:0000313" key="3">
    <source>
        <dbReference type="EMBL" id="EIE18295.1"/>
    </source>
</evidence>
<comment type="caution">
    <text evidence="3">The sequence shown here is derived from an EMBL/GenBank/DDBJ whole genome shotgun (WGS) entry which is preliminary data.</text>
</comment>
<dbReference type="OrthoDB" id="2019938at2759"/>
<dbReference type="CDD" id="cd04873">
    <property type="entry name" value="ACT_UUR-ACR-like"/>
    <property type="match status" value="1"/>
</dbReference>
<dbReference type="eggNOG" id="ENOG502QT1H">
    <property type="taxonomic scope" value="Eukaryota"/>
</dbReference>
<sequence>DYEALELRINPTQIEIDNDSDDLVTRIELDSANYPGTLVEVVQYMLGLNLQIRRARISSDRSWFHDVFEVTEVNGEKVRNTRKLDFLKRMLNIEEEGIFSNAGAMGHEGASGPTESTVVELAGPDKAGKLAQVTRLLTNNGCNVRSAAVWTYYGRVAFVLSVLEKGKPIADQVKLQGLRQIMLDIMGPEGEGISGVHVQHSGVVHHDRTLHQMMLAEDSRAWDQSHSTHAARLKPNISIVQCRHTGYWLISIACKDRNKLLFDTVCTLADMEYDVYHGTINSHPDGSATQEYYAKPRWGRPWDARAAEKLAAMLEASIQRRFPKGLKLHVHSVDSFGSLATLTGVLRDAGLTINRAKTNSANNVCGHTFYVMDASGAAPERAAVE</sequence>
<dbReference type="InterPro" id="IPR040217">
    <property type="entry name" value="ACR1-12"/>
</dbReference>
<protein>
    <recommendedName>
        <fullName evidence="2">ACT domain-containing protein</fullName>
    </recommendedName>
</protein>
<dbReference type="PANTHER" id="PTHR31096:SF22">
    <property type="entry name" value="ACT DOMAIN-CONTAINING PROTEIN ACR4"/>
    <property type="match status" value="1"/>
</dbReference>
<dbReference type="SUPFAM" id="SSF55021">
    <property type="entry name" value="ACT-like"/>
    <property type="match status" value="2"/>
</dbReference>
<dbReference type="Proteomes" id="UP000007264">
    <property type="component" value="Unassembled WGS sequence"/>
</dbReference>
<dbReference type="STRING" id="574566.I0YIS6"/>
<keyword evidence="1" id="KW-0677">Repeat</keyword>
<dbReference type="EMBL" id="AGSI01000025">
    <property type="protein sequence ID" value="EIE18295.1"/>
    <property type="molecule type" value="Genomic_DNA"/>
</dbReference>
<dbReference type="GeneID" id="17036202"/>
<feature type="non-terminal residue" evidence="3">
    <location>
        <position position="385"/>
    </location>
</feature>
<dbReference type="AlphaFoldDB" id="I0YIS6"/>
<dbReference type="PANTHER" id="PTHR31096">
    <property type="entry name" value="ACT DOMAIN-CONTAINING PROTEIN ACR4-RELATED"/>
    <property type="match status" value="1"/>
</dbReference>
<dbReference type="RefSeq" id="XP_005642839.1">
    <property type="nucleotide sequence ID" value="XM_005642782.1"/>
</dbReference>
<evidence type="ECO:0000313" key="4">
    <source>
        <dbReference type="Proteomes" id="UP000007264"/>
    </source>
</evidence>
<reference evidence="3 4" key="1">
    <citation type="journal article" date="2012" name="Genome Biol.">
        <title>The genome of the polar eukaryotic microalga coccomyxa subellipsoidea reveals traits of cold adaptation.</title>
        <authorList>
            <person name="Blanc G."/>
            <person name="Agarkova I."/>
            <person name="Grimwood J."/>
            <person name="Kuo A."/>
            <person name="Brueggeman A."/>
            <person name="Dunigan D."/>
            <person name="Gurnon J."/>
            <person name="Ladunga I."/>
            <person name="Lindquist E."/>
            <person name="Lucas S."/>
            <person name="Pangilinan J."/>
            <person name="Proschold T."/>
            <person name="Salamov A."/>
            <person name="Schmutz J."/>
            <person name="Weeks D."/>
            <person name="Yamada T."/>
            <person name="Claverie J.M."/>
            <person name="Grigoriev I."/>
            <person name="Van Etten J."/>
            <person name="Lomsadze A."/>
            <person name="Borodovsky M."/>
        </authorList>
    </citation>
    <scope>NUCLEOTIDE SEQUENCE [LARGE SCALE GENOMIC DNA]</scope>
    <source>
        <strain evidence="3 4">C-169</strain>
    </source>
</reference>
<dbReference type="InterPro" id="IPR045865">
    <property type="entry name" value="ACT-like_dom_sf"/>
</dbReference>
<organism evidence="3 4">
    <name type="scientific">Coccomyxa subellipsoidea (strain C-169)</name>
    <name type="common">Green microalga</name>
    <dbReference type="NCBI Taxonomy" id="574566"/>
    <lineage>
        <taxon>Eukaryota</taxon>
        <taxon>Viridiplantae</taxon>
        <taxon>Chlorophyta</taxon>
        <taxon>core chlorophytes</taxon>
        <taxon>Trebouxiophyceae</taxon>
        <taxon>Trebouxiophyceae incertae sedis</taxon>
        <taxon>Coccomyxaceae</taxon>
        <taxon>Coccomyxa</taxon>
        <taxon>Coccomyxa subellipsoidea</taxon>
    </lineage>
</organism>
<dbReference type="InterPro" id="IPR002912">
    <property type="entry name" value="ACT_dom"/>
</dbReference>
<proteinExistence type="predicted"/>
<accession>I0YIS6</accession>
<dbReference type="Gene3D" id="3.30.70.260">
    <property type="match status" value="1"/>
</dbReference>
<feature type="domain" description="ACT" evidence="2">
    <location>
        <begin position="118"/>
        <end position="193"/>
    </location>
</feature>
<dbReference type="KEGG" id="csl:COCSUDRAFT_10349"/>
<evidence type="ECO:0000256" key="1">
    <source>
        <dbReference type="ARBA" id="ARBA00022737"/>
    </source>
</evidence>
<feature type="non-terminal residue" evidence="3">
    <location>
        <position position="1"/>
    </location>
</feature>
<keyword evidence="4" id="KW-1185">Reference proteome</keyword>
<dbReference type="PROSITE" id="PS51671">
    <property type="entry name" value="ACT"/>
    <property type="match status" value="1"/>
</dbReference>
<gene>
    <name evidence="3" type="ORF">COCSUDRAFT_10349</name>
</gene>